<dbReference type="Pfam" id="PF01609">
    <property type="entry name" value="DDE_Tnp_1"/>
    <property type="match status" value="1"/>
</dbReference>
<feature type="domain" description="Transposase IS4-like" evidence="1">
    <location>
        <begin position="128"/>
        <end position="356"/>
    </location>
</feature>
<evidence type="ECO:0000313" key="6">
    <source>
        <dbReference type="Proteomes" id="UP000001937"/>
    </source>
</evidence>
<dbReference type="InterPro" id="IPR002559">
    <property type="entry name" value="Transposase_11"/>
</dbReference>
<evidence type="ECO:0000313" key="3">
    <source>
        <dbReference type="EMBL" id="ABD09779.1"/>
    </source>
</evidence>
<dbReference type="GO" id="GO:0004803">
    <property type="term" value="F:transposase activity"/>
    <property type="evidence" value="ECO:0007669"/>
    <property type="project" value="InterPro"/>
</dbReference>
<accession>Q2JDZ3</accession>
<dbReference type="EMBL" id="CP000249">
    <property type="protein sequence ID" value="ABD11493.1"/>
    <property type="molecule type" value="Genomic_DNA"/>
</dbReference>
<sequence length="390" mass="41772">MPAAPVLPPAPVLDRLAAVGAGNQPPSPAGLLAVFNQLPDPRKPRGRRHSLAAVLTLATCAVLAGARSFTAIGEWSADAGQAVAGLLGVSRVPEESTFRRVLAALDADALDTALGAWAAAATTPPAGTRRRLAVDGKTLRGSRTPDSPGRHLLAALDHTSGVVLGQVAVDAKSNEIPALPVLLADLDLTDVIVTADALHTQRQTASWLVSRHAHYILTVKANQPALYAQLAALPWRRVKTAARTVERGHGRRERRTVKTTEVRAGLLFPHAVQAVQVTRRRQPLADGPATTEIVYLVTSLPTHQASPTLLATYAREHWLVENRLHWVRDVTFGEDLSQVRTGHAPQVMASLRNLAIAILRLTGATNIAQAIRHHARRPERPLETIKSLAC</sequence>
<dbReference type="HOGENOM" id="CLU_046404_1_0_11"/>
<feature type="domain" description="H repeat-associated protein N-terminal" evidence="2">
    <location>
        <begin position="33"/>
        <end position="118"/>
    </location>
</feature>
<dbReference type="EMBL" id="CP000249">
    <property type="protein sequence ID" value="ABD09779.1"/>
    <property type="molecule type" value="Genomic_DNA"/>
</dbReference>
<dbReference type="STRING" id="106370.Francci3_0392"/>
<dbReference type="KEGG" id="fra:Francci3_0392"/>
<protein>
    <submittedName>
        <fullName evidence="4">Transposase, IS4 family</fullName>
    </submittedName>
</protein>
<dbReference type="RefSeq" id="WP_011434857.1">
    <property type="nucleotide sequence ID" value="NC_007777.1"/>
</dbReference>
<reference evidence="4 6" key="2">
    <citation type="journal article" date="2007" name="Genome Res.">
        <title>Genome characteristics of facultatively symbiotic Frankia sp. strains reflect host range and host plant biogeography.</title>
        <authorList>
            <person name="Normand P."/>
            <person name="Lapierre P."/>
            <person name="Tisa L.S."/>
            <person name="Gogarten J.P."/>
            <person name="Alloisio N."/>
            <person name="Bagnarol E."/>
            <person name="Bassi C.A."/>
            <person name="Berry A.M."/>
            <person name="Bickhart D.M."/>
            <person name="Choisne N."/>
            <person name="Couloux A."/>
            <person name="Cournoyer B."/>
            <person name="Cruveiller S."/>
            <person name="Daubin V."/>
            <person name="Demange N."/>
            <person name="Francino M.P."/>
            <person name="Goltsman E."/>
            <person name="Huang Y."/>
            <person name="Kopp O.R."/>
            <person name="Labarre L."/>
            <person name="Lapidus A."/>
            <person name="Lavire C."/>
            <person name="Marechal J."/>
            <person name="Martinez M."/>
            <person name="Mastronunzio J.E."/>
            <person name="Mullin B.C."/>
            <person name="Niemann J."/>
            <person name="Pujic P."/>
            <person name="Rawnsley T."/>
            <person name="Rouy Z."/>
            <person name="Schenowitz C."/>
            <person name="Sellstedt A."/>
            <person name="Tavares F."/>
            <person name="Tomkins J.P."/>
            <person name="Vallenet D."/>
            <person name="Valverde C."/>
            <person name="Wall L.G."/>
            <person name="Wang Y."/>
            <person name="Medigue C."/>
            <person name="Benson D.R."/>
        </authorList>
    </citation>
    <scope>NUCLEOTIDE SEQUENCE [LARGE SCALE GENOMIC DNA]</scope>
    <source>
        <strain evidence="4">CcI3</strain>
        <strain evidence="6">DSM 45818 / CECT 9043 / CcI3</strain>
    </source>
</reference>
<reference evidence="4" key="1">
    <citation type="submission" date="2006-01" db="EMBL/GenBank/DDBJ databases">
        <authorList>
            <consortium name="US DOE Joint Genome Institute"/>
            <person name="Copeland A."/>
            <person name="Lucas S."/>
            <person name="Lapidus A."/>
            <person name="Barry K."/>
            <person name="Detter J.C."/>
            <person name="Glavina T."/>
            <person name="Hammon N."/>
            <person name="Israni S."/>
            <person name="Pitluck S."/>
            <person name="Goltsman E."/>
            <person name="Martinez M."/>
            <person name="Schmutz J."/>
            <person name="Larimer F."/>
            <person name="Land M."/>
            <person name="Kyrpides N."/>
            <person name="Lykidis A."/>
            <person name="Francino P."/>
            <person name="Benson D.R."/>
            <person name="Huang Y."/>
            <person name="Mastronunzio J."/>
            <person name="Bickhart D."/>
            <person name="Niemann J."/>
            <person name="Rawnsley T."/>
            <person name="Tisa L.S."/>
            <person name="Richardson P."/>
        </authorList>
    </citation>
    <scope>NUCLEOTIDE SEQUENCE</scope>
    <source>
        <strain evidence="4">CcI3</strain>
    </source>
</reference>
<dbReference type="PANTHER" id="PTHR30298">
    <property type="entry name" value="H REPEAT-ASSOCIATED PREDICTED TRANSPOSASE"/>
    <property type="match status" value="1"/>
</dbReference>
<proteinExistence type="predicted"/>
<organism evidence="4 6">
    <name type="scientific">Frankia casuarinae (strain DSM 45818 / CECT 9043 / HFP020203 / CcI3)</name>
    <dbReference type="NCBI Taxonomy" id="106370"/>
    <lineage>
        <taxon>Bacteria</taxon>
        <taxon>Bacillati</taxon>
        <taxon>Actinomycetota</taxon>
        <taxon>Actinomycetes</taxon>
        <taxon>Frankiales</taxon>
        <taxon>Frankiaceae</taxon>
        <taxon>Frankia</taxon>
    </lineage>
</organism>
<dbReference type="PANTHER" id="PTHR30298:SF0">
    <property type="entry name" value="PROTEIN YBFL-RELATED"/>
    <property type="match status" value="1"/>
</dbReference>
<dbReference type="GO" id="GO:0003677">
    <property type="term" value="F:DNA binding"/>
    <property type="evidence" value="ECO:0007669"/>
    <property type="project" value="InterPro"/>
</dbReference>
<evidence type="ECO:0000313" key="5">
    <source>
        <dbReference type="EMBL" id="ABD11493.1"/>
    </source>
</evidence>
<dbReference type="Proteomes" id="UP000001937">
    <property type="component" value="Chromosome"/>
</dbReference>
<dbReference type="GO" id="GO:0006313">
    <property type="term" value="P:DNA transposition"/>
    <property type="evidence" value="ECO:0007669"/>
    <property type="project" value="InterPro"/>
</dbReference>
<dbReference type="eggNOG" id="COG5433">
    <property type="taxonomic scope" value="Bacteria"/>
</dbReference>
<dbReference type="EMBL" id="CP000249">
    <property type="protein sequence ID" value="ABD10499.1"/>
    <property type="molecule type" value="Genomic_DNA"/>
</dbReference>
<evidence type="ECO:0000313" key="4">
    <source>
        <dbReference type="EMBL" id="ABD10499.1"/>
    </source>
</evidence>
<dbReference type="InterPro" id="IPR047647">
    <property type="entry name" value="ISAs1_transpos"/>
</dbReference>
<evidence type="ECO:0000259" key="1">
    <source>
        <dbReference type="Pfam" id="PF01609"/>
    </source>
</evidence>
<dbReference type="InterPro" id="IPR032806">
    <property type="entry name" value="YbfD_N"/>
</dbReference>
<dbReference type="InterPro" id="IPR051698">
    <property type="entry name" value="Transposase_11-like"/>
</dbReference>
<keyword evidence="6" id="KW-1185">Reference proteome</keyword>
<dbReference type="AlphaFoldDB" id="Q2JDZ3"/>
<evidence type="ECO:0000259" key="2">
    <source>
        <dbReference type="Pfam" id="PF13808"/>
    </source>
</evidence>
<gene>
    <name evidence="3" type="ordered locus">Francci3_0392</name>
    <name evidence="4" type="ordered locus">Francci3_1119</name>
    <name evidence="5" type="ordered locus">Francci3_2121</name>
</gene>
<dbReference type="Pfam" id="PF13808">
    <property type="entry name" value="DDE_Tnp_1_assoc"/>
    <property type="match status" value="1"/>
</dbReference>
<dbReference type="KEGG" id="fra:Francci3_1119"/>
<name>Q2JDZ3_FRACC</name>
<dbReference type="NCBIfam" id="NF033564">
    <property type="entry name" value="transpos_ISAs1"/>
    <property type="match status" value="1"/>
</dbReference>
<dbReference type="KEGG" id="fra:Francci3_2121"/>